<organism evidence="1 2">
    <name type="scientific">Microthlaspi erraticum</name>
    <dbReference type="NCBI Taxonomy" id="1685480"/>
    <lineage>
        <taxon>Eukaryota</taxon>
        <taxon>Viridiplantae</taxon>
        <taxon>Streptophyta</taxon>
        <taxon>Embryophyta</taxon>
        <taxon>Tracheophyta</taxon>
        <taxon>Spermatophyta</taxon>
        <taxon>Magnoliopsida</taxon>
        <taxon>eudicotyledons</taxon>
        <taxon>Gunneridae</taxon>
        <taxon>Pentapetalae</taxon>
        <taxon>rosids</taxon>
        <taxon>malvids</taxon>
        <taxon>Brassicales</taxon>
        <taxon>Brassicaceae</taxon>
        <taxon>Coluteocarpeae</taxon>
        <taxon>Microthlaspi</taxon>
    </lineage>
</organism>
<accession>A0A6D2IDF5</accession>
<protein>
    <submittedName>
        <fullName evidence="1">Uncharacterized protein</fullName>
    </submittedName>
</protein>
<dbReference type="EMBL" id="CACVBM020000954">
    <property type="protein sequence ID" value="CAA7024938.1"/>
    <property type="molecule type" value="Genomic_DNA"/>
</dbReference>
<keyword evidence="2" id="KW-1185">Reference proteome</keyword>
<sequence length="100" mass="11198">MVADTLLSDITDSVFDLIVLPIHTRSWFRLGRSSGKYNIELVVTRSGFSSNFKLIYLRKDPKLGIGAPVFMATFLEHLAAKFSRKRDKKREIGSLVPAAA</sequence>
<dbReference type="Proteomes" id="UP000467841">
    <property type="component" value="Unassembled WGS sequence"/>
</dbReference>
<evidence type="ECO:0000313" key="1">
    <source>
        <dbReference type="EMBL" id="CAA7024938.1"/>
    </source>
</evidence>
<gene>
    <name evidence="1" type="ORF">MERR_LOCUS12173</name>
</gene>
<evidence type="ECO:0000313" key="2">
    <source>
        <dbReference type="Proteomes" id="UP000467841"/>
    </source>
</evidence>
<reference evidence="1" key="1">
    <citation type="submission" date="2020-01" db="EMBL/GenBank/DDBJ databases">
        <authorList>
            <person name="Mishra B."/>
        </authorList>
    </citation>
    <scope>NUCLEOTIDE SEQUENCE [LARGE SCALE GENOMIC DNA]</scope>
</reference>
<proteinExistence type="predicted"/>
<dbReference type="AlphaFoldDB" id="A0A6D2IDF5"/>
<name>A0A6D2IDF5_9BRAS</name>
<comment type="caution">
    <text evidence="1">The sequence shown here is derived from an EMBL/GenBank/DDBJ whole genome shotgun (WGS) entry which is preliminary data.</text>
</comment>